<sequence>MPVSPATTRCLHCLVWLLFCFFFLGMASACTKAGYTGRNATHDSTTSIPMPDTTGHLPGDPPQPLPAMELLNEHYGDDPQQVMDIYLPAGRSAATTRMMVFIHGGGWMGSDKRDFTPHIDNMKNRDAKYAYVNLNYRLVQGSKHTFPAAEEDINRAMEFLWRKADSFHISRAAGLIGNSAGAHLAALQACKHNSDGYIKAAVCLLGVYDMKRFYEDGSAGVPQLSIAVLGGTPDQLPALYRSSSPLFYVAGNTPPVMLIHGTEDTLARYSQAVAMDSALKKHGVIHELYTFKGGHVISADKINDAAEKMFKFIAKYTK</sequence>
<name>A0ABS7GDZ2_9BACT</name>
<dbReference type="InterPro" id="IPR049492">
    <property type="entry name" value="BD-FAE-like_dom"/>
</dbReference>
<organism evidence="4 5">
    <name type="scientific">Chitinophaga rhizophila</name>
    <dbReference type="NCBI Taxonomy" id="2866212"/>
    <lineage>
        <taxon>Bacteria</taxon>
        <taxon>Pseudomonadati</taxon>
        <taxon>Bacteroidota</taxon>
        <taxon>Chitinophagia</taxon>
        <taxon>Chitinophagales</taxon>
        <taxon>Chitinophagaceae</taxon>
        <taxon>Chitinophaga</taxon>
    </lineage>
</organism>
<evidence type="ECO:0000313" key="4">
    <source>
        <dbReference type="EMBL" id="MBW8685500.1"/>
    </source>
</evidence>
<keyword evidence="5" id="KW-1185">Reference proteome</keyword>
<accession>A0ABS7GDZ2</accession>
<dbReference type="EMBL" id="JAICCF010000002">
    <property type="protein sequence ID" value="MBW8685500.1"/>
    <property type="molecule type" value="Genomic_DNA"/>
</dbReference>
<reference evidence="4 5" key="1">
    <citation type="submission" date="2021-08" db="EMBL/GenBank/DDBJ databases">
        <title>The genome sequence of Chitinophaga sp. B61.</title>
        <authorList>
            <person name="Zhang X."/>
        </authorList>
    </citation>
    <scope>NUCLEOTIDE SEQUENCE [LARGE SCALE GENOMIC DNA]</scope>
    <source>
        <strain evidence="4 5">B61</strain>
    </source>
</reference>
<evidence type="ECO:0000256" key="1">
    <source>
        <dbReference type="ARBA" id="ARBA00022801"/>
    </source>
</evidence>
<gene>
    <name evidence="4" type="ORF">K1Y79_14265</name>
</gene>
<evidence type="ECO:0000256" key="2">
    <source>
        <dbReference type="SAM" id="SignalP"/>
    </source>
</evidence>
<evidence type="ECO:0000313" key="5">
    <source>
        <dbReference type="Proteomes" id="UP000812961"/>
    </source>
</evidence>
<dbReference type="Pfam" id="PF20434">
    <property type="entry name" value="BD-FAE"/>
    <property type="match status" value="1"/>
</dbReference>
<comment type="caution">
    <text evidence="4">The sequence shown here is derived from an EMBL/GenBank/DDBJ whole genome shotgun (WGS) entry which is preliminary data.</text>
</comment>
<dbReference type="PANTHER" id="PTHR48081">
    <property type="entry name" value="AB HYDROLASE SUPERFAMILY PROTEIN C4A8.06C"/>
    <property type="match status" value="1"/>
</dbReference>
<proteinExistence type="predicted"/>
<dbReference type="RefSeq" id="WP_220250774.1">
    <property type="nucleotide sequence ID" value="NZ_JAICCF010000002.1"/>
</dbReference>
<keyword evidence="2" id="KW-0732">Signal</keyword>
<protein>
    <submittedName>
        <fullName evidence="4">Alpha/beta hydrolase</fullName>
    </submittedName>
</protein>
<dbReference type="SUPFAM" id="SSF53474">
    <property type="entry name" value="alpha/beta-Hydrolases"/>
    <property type="match status" value="1"/>
</dbReference>
<dbReference type="InterPro" id="IPR050300">
    <property type="entry name" value="GDXG_lipolytic_enzyme"/>
</dbReference>
<feature type="chain" id="PRO_5046544803" evidence="2">
    <location>
        <begin position="30"/>
        <end position="318"/>
    </location>
</feature>
<dbReference type="Proteomes" id="UP000812961">
    <property type="component" value="Unassembled WGS sequence"/>
</dbReference>
<feature type="domain" description="BD-FAE-like" evidence="3">
    <location>
        <begin position="83"/>
        <end position="279"/>
    </location>
</feature>
<dbReference type="Gene3D" id="3.40.50.1820">
    <property type="entry name" value="alpha/beta hydrolase"/>
    <property type="match status" value="1"/>
</dbReference>
<dbReference type="GO" id="GO:0016787">
    <property type="term" value="F:hydrolase activity"/>
    <property type="evidence" value="ECO:0007669"/>
    <property type="project" value="UniProtKB-KW"/>
</dbReference>
<dbReference type="PANTHER" id="PTHR48081:SF13">
    <property type="entry name" value="ALPHA_BETA HYDROLASE"/>
    <property type="match status" value="1"/>
</dbReference>
<keyword evidence="1 4" id="KW-0378">Hydrolase</keyword>
<evidence type="ECO:0000259" key="3">
    <source>
        <dbReference type="Pfam" id="PF20434"/>
    </source>
</evidence>
<feature type="signal peptide" evidence="2">
    <location>
        <begin position="1"/>
        <end position="29"/>
    </location>
</feature>
<dbReference type="InterPro" id="IPR029058">
    <property type="entry name" value="AB_hydrolase_fold"/>
</dbReference>